<dbReference type="GO" id="GO:0051287">
    <property type="term" value="F:NAD binding"/>
    <property type="evidence" value="ECO:0007669"/>
    <property type="project" value="UniProtKB-UniRule"/>
</dbReference>
<comment type="catalytic activity">
    <reaction evidence="5 8">
        <text>a (3R)-hydroxyacyl-[ACP] + NADP(+) = a 3-oxoacyl-[ACP] + NADPH + H(+)</text>
        <dbReference type="Rhea" id="RHEA:17397"/>
        <dbReference type="Rhea" id="RHEA-COMP:9916"/>
        <dbReference type="Rhea" id="RHEA-COMP:9945"/>
        <dbReference type="ChEBI" id="CHEBI:15378"/>
        <dbReference type="ChEBI" id="CHEBI:57783"/>
        <dbReference type="ChEBI" id="CHEBI:58349"/>
        <dbReference type="ChEBI" id="CHEBI:78776"/>
        <dbReference type="ChEBI" id="CHEBI:78827"/>
        <dbReference type="EC" id="1.1.1.100"/>
    </reaction>
</comment>
<dbReference type="KEGG" id="aas:Aasi_0105"/>
<evidence type="ECO:0000256" key="3">
    <source>
        <dbReference type="ARBA" id="ARBA00022857"/>
    </source>
</evidence>
<dbReference type="UniPathway" id="UPA00094"/>
<evidence type="ECO:0000256" key="6">
    <source>
        <dbReference type="PIRSR" id="PIRSR611284-1"/>
    </source>
</evidence>
<dbReference type="STRING" id="452471.Aasi_0105"/>
<keyword evidence="8" id="KW-0443">Lipid metabolism</keyword>
<dbReference type="PROSITE" id="PS00061">
    <property type="entry name" value="ADH_SHORT"/>
    <property type="match status" value="1"/>
</dbReference>
<keyword evidence="3 7" id="KW-0521">NADP</keyword>
<feature type="binding site" evidence="7">
    <location>
        <begin position="13"/>
        <end position="16"/>
    </location>
    <ligand>
        <name>NADP(+)</name>
        <dbReference type="ChEBI" id="CHEBI:58349"/>
    </ligand>
</feature>
<keyword evidence="8" id="KW-0444">Lipid biosynthesis</keyword>
<keyword evidence="4 8" id="KW-0560">Oxidoreductase</keyword>
<comment type="subunit">
    <text evidence="8">Homotetramer.</text>
</comment>
<dbReference type="NCBIfam" id="NF004198">
    <property type="entry name" value="PRK05653.1-3"/>
    <property type="match status" value="1"/>
</dbReference>
<dbReference type="InterPro" id="IPR057326">
    <property type="entry name" value="KR_dom"/>
</dbReference>
<dbReference type="PRINTS" id="PR00080">
    <property type="entry name" value="SDRFAMILY"/>
</dbReference>
<evidence type="ECO:0000256" key="2">
    <source>
        <dbReference type="ARBA" id="ARBA00006484"/>
    </source>
</evidence>
<gene>
    <name evidence="10" type="ordered locus">Aasi_0105</name>
</gene>
<evidence type="ECO:0000313" key="10">
    <source>
        <dbReference type="EMBL" id="ACE05553.1"/>
    </source>
</evidence>
<dbReference type="PANTHER" id="PTHR42879">
    <property type="entry name" value="3-OXOACYL-(ACYL-CARRIER-PROTEIN) REDUCTASE"/>
    <property type="match status" value="1"/>
</dbReference>
<dbReference type="EC" id="1.1.1.100" evidence="8"/>
<dbReference type="GO" id="GO:0004316">
    <property type="term" value="F:3-oxoacyl-[acyl-carrier-protein] reductase (NADPH) activity"/>
    <property type="evidence" value="ECO:0007669"/>
    <property type="project" value="UniProtKB-UniRule"/>
</dbReference>
<dbReference type="InterPro" id="IPR020904">
    <property type="entry name" value="Sc_DH/Rdtase_CS"/>
</dbReference>
<organism evidence="10 11">
    <name type="scientific">Amoebophilus asiaticus (strain 5a2)</name>
    <dbReference type="NCBI Taxonomy" id="452471"/>
    <lineage>
        <taxon>Bacteria</taxon>
        <taxon>Pseudomonadati</taxon>
        <taxon>Bacteroidota</taxon>
        <taxon>Cytophagia</taxon>
        <taxon>Cytophagales</taxon>
        <taxon>Amoebophilaceae</taxon>
        <taxon>Candidatus Amoebophilus</taxon>
    </lineage>
</organism>
<dbReference type="InterPro" id="IPR050259">
    <property type="entry name" value="SDR"/>
</dbReference>
<dbReference type="HOGENOM" id="CLU_010194_1_3_10"/>
<comment type="pathway">
    <text evidence="8">Lipid metabolism; fatty acid biosynthesis.</text>
</comment>
<dbReference type="SUPFAM" id="SSF51735">
    <property type="entry name" value="NAD(P)-binding Rossmann-fold domains"/>
    <property type="match status" value="1"/>
</dbReference>
<evidence type="ECO:0000256" key="7">
    <source>
        <dbReference type="PIRSR" id="PIRSR611284-2"/>
    </source>
</evidence>
<sequence>MKQFIGKTALITGASRGIGKSIAHAFAEQGANIVFTHLSSEEQAQAVVDELKSFGVKVCAYRSDASNFTAVNDLVQEIIKEFGGLDILVNNAGITRDNLLLRMGEQDWDDVIQVNLKSAFNTVKAAAKPMISQRSGSIINISSVVGIKGNAGQANYAASKAGMIGFTKSIALELGSRNIRCNAIAPGFIQTAMTEELPEATVAEWVKHIPLRRMGTTEDVAKCALFLASDAASYITGQVIQVDGGMLT</sequence>
<dbReference type="Gene3D" id="3.40.50.720">
    <property type="entry name" value="NAD(P)-binding Rossmann-like Domain"/>
    <property type="match status" value="1"/>
</dbReference>
<dbReference type="FunFam" id="3.40.50.720:FF:000115">
    <property type="entry name" value="3-oxoacyl-[acyl-carrier-protein] reductase FabG"/>
    <property type="match status" value="1"/>
</dbReference>
<dbReference type="OrthoDB" id="9804104at2"/>
<dbReference type="EMBL" id="CP001102">
    <property type="protein sequence ID" value="ACE05553.1"/>
    <property type="molecule type" value="Genomic_DNA"/>
</dbReference>
<dbReference type="eggNOG" id="COG1028">
    <property type="taxonomic scope" value="Bacteria"/>
</dbReference>
<dbReference type="NCBIfam" id="TIGR01830">
    <property type="entry name" value="3oxo_ACP_reduc"/>
    <property type="match status" value="1"/>
</dbReference>
<feature type="binding site" evidence="7">
    <location>
        <position position="91"/>
    </location>
    <ligand>
        <name>NADP(+)</name>
        <dbReference type="ChEBI" id="CHEBI:58349"/>
    </ligand>
</feature>
<keyword evidence="11" id="KW-1185">Reference proteome</keyword>
<dbReference type="RefSeq" id="WP_012472323.1">
    <property type="nucleotide sequence ID" value="NC_010830.1"/>
</dbReference>
<dbReference type="GO" id="GO:0006633">
    <property type="term" value="P:fatty acid biosynthetic process"/>
    <property type="evidence" value="ECO:0007669"/>
    <property type="project" value="UniProtKB-UniPathway"/>
</dbReference>
<dbReference type="InterPro" id="IPR011284">
    <property type="entry name" value="3oxo_ACP_reduc"/>
</dbReference>
<proteinExistence type="inferred from homology"/>
<keyword evidence="8" id="KW-0275">Fatty acid biosynthesis</keyword>
<dbReference type="InterPro" id="IPR002347">
    <property type="entry name" value="SDR_fam"/>
</dbReference>
<dbReference type="Pfam" id="PF13561">
    <property type="entry name" value="adh_short_C2"/>
    <property type="match status" value="1"/>
</dbReference>
<name>B3EUD4_AMOA5</name>
<accession>B3EUD4</accession>
<keyword evidence="8" id="KW-0276">Fatty acid metabolism</keyword>
<dbReference type="NCBIfam" id="NF005559">
    <property type="entry name" value="PRK07231.1"/>
    <property type="match status" value="1"/>
</dbReference>
<feature type="active site" description="Proton acceptor" evidence="6">
    <location>
        <position position="156"/>
    </location>
</feature>
<comment type="function">
    <text evidence="1 8">Catalyzes the NADPH-dependent reduction of beta-ketoacyl-ACP substrates to beta-hydroxyacyl-ACP products, the first reductive step in the elongation cycle of fatty acid biosynthesis.</text>
</comment>
<dbReference type="PRINTS" id="PR00081">
    <property type="entry name" value="GDHRDH"/>
</dbReference>
<evidence type="ECO:0000259" key="9">
    <source>
        <dbReference type="SMART" id="SM00822"/>
    </source>
</evidence>
<dbReference type="NCBIfam" id="NF009466">
    <property type="entry name" value="PRK12826.1-2"/>
    <property type="match status" value="1"/>
</dbReference>
<dbReference type="SMART" id="SM00822">
    <property type="entry name" value="PKS_KR"/>
    <property type="match status" value="1"/>
</dbReference>
<evidence type="ECO:0000256" key="5">
    <source>
        <dbReference type="ARBA" id="ARBA00048508"/>
    </source>
</evidence>
<evidence type="ECO:0000256" key="8">
    <source>
        <dbReference type="RuleBase" id="RU366074"/>
    </source>
</evidence>
<feature type="domain" description="Ketoreductase" evidence="9">
    <location>
        <begin position="7"/>
        <end position="178"/>
    </location>
</feature>
<dbReference type="InterPro" id="IPR036291">
    <property type="entry name" value="NAD(P)-bd_dom_sf"/>
</dbReference>
<evidence type="ECO:0000256" key="1">
    <source>
        <dbReference type="ARBA" id="ARBA00002607"/>
    </source>
</evidence>
<dbReference type="Proteomes" id="UP000001227">
    <property type="component" value="Chromosome"/>
</dbReference>
<reference evidence="10 11" key="1">
    <citation type="journal article" date="2010" name="J. Bacteriol.">
        <title>The genome of the amoeba symbiont 'Candidatus Amoebophilus asiaticus' reveals common mechanisms for host cell interaction among amoeba-associated bacteria.</title>
        <authorList>
            <person name="Schmitz-Esser S."/>
            <person name="Tischler P."/>
            <person name="Arnold R."/>
            <person name="Montanaro J."/>
            <person name="Wagner M."/>
            <person name="Rattei T."/>
            <person name="Horn M."/>
        </authorList>
    </citation>
    <scope>NUCLEOTIDE SEQUENCE [LARGE SCALE GENOMIC DNA]</scope>
    <source>
        <strain evidence="10 11">5a2</strain>
    </source>
</reference>
<feature type="binding site" evidence="7">
    <location>
        <begin position="156"/>
        <end position="160"/>
    </location>
    <ligand>
        <name>NADP(+)</name>
        <dbReference type="ChEBI" id="CHEBI:58349"/>
    </ligand>
</feature>
<dbReference type="AlphaFoldDB" id="B3EUD4"/>
<protein>
    <recommendedName>
        <fullName evidence="8">3-oxoacyl-[acyl-carrier-protein] reductase</fullName>
        <ecNumber evidence="8">1.1.1.100</ecNumber>
    </recommendedName>
</protein>
<evidence type="ECO:0000256" key="4">
    <source>
        <dbReference type="ARBA" id="ARBA00023002"/>
    </source>
</evidence>
<dbReference type="PANTHER" id="PTHR42879:SF2">
    <property type="entry name" value="3-OXOACYL-[ACYL-CARRIER-PROTEIN] REDUCTASE FABG"/>
    <property type="match status" value="1"/>
</dbReference>
<evidence type="ECO:0000313" key="11">
    <source>
        <dbReference type="Proteomes" id="UP000001227"/>
    </source>
</evidence>
<feature type="binding site" evidence="7">
    <location>
        <position position="189"/>
    </location>
    <ligand>
        <name>NADP(+)</name>
        <dbReference type="ChEBI" id="CHEBI:58349"/>
    </ligand>
</feature>
<dbReference type="CDD" id="cd05333">
    <property type="entry name" value="BKR_SDR_c"/>
    <property type="match status" value="1"/>
</dbReference>
<comment type="similarity">
    <text evidence="2 8">Belongs to the short-chain dehydrogenases/reductases (SDR) family.</text>
</comment>